<comment type="subunit">
    <text evidence="9">Homodimer.</text>
</comment>
<evidence type="ECO:0000256" key="4">
    <source>
        <dbReference type="ARBA" id="ARBA00022833"/>
    </source>
</evidence>
<dbReference type="SUPFAM" id="SSF57938">
    <property type="entry name" value="DnaJ/Hsp40 cysteine-rich domain"/>
    <property type="match status" value="1"/>
</dbReference>
<dbReference type="GO" id="GO:0031072">
    <property type="term" value="F:heat shock protein binding"/>
    <property type="evidence" value="ECO:0007669"/>
    <property type="project" value="InterPro"/>
</dbReference>
<name>G7V6G5_THELD</name>
<sequence>MGAFGEHKDLYEILGVSRSATQDEIKKAYRRLARKYHPDVNPGDKEAEQRFKEINAAYEVLSDPQRRQQYDQFGTLDGTPGSSGPFGGFGGFGDIFGDIFDSIFGNFGGTSQGPVKGQDIEMRLDVSLEEALTGVSKEISVPRWESCKRCKGSGAEPGYGTRVCPVCGGSGQVEQHRRTPFGSFVSVTVCPECEGTGKKIEKPCSECGGRGKTRVYKKVKVNVPKGVDTGVRLRIQGEGMDGLRGGPPGDLFLVVNLIPHGVFKREGDDLHMFLHLSFPEAALGCEKELELLDGTYKLEVPQGVQNGHVFKIKGRGMPKLRHMGRGDCLVHVIVDVPKKLTDKQRGLIEALAKEMNVEVKSGGFIEKLKNLL</sequence>
<feature type="binding site" evidence="9">
    <location>
        <position position="167"/>
    </location>
    <ligand>
        <name>Zn(2+)</name>
        <dbReference type="ChEBI" id="CHEBI:29105"/>
        <label>2</label>
    </ligand>
</feature>
<dbReference type="InterPro" id="IPR036410">
    <property type="entry name" value="HSP_DnaJ_Cys-rich_dom_sf"/>
</dbReference>
<keyword evidence="4 9" id="KW-0862">Zinc</keyword>
<dbReference type="PRINTS" id="PR00625">
    <property type="entry name" value="JDOMAIN"/>
</dbReference>
<evidence type="ECO:0000256" key="8">
    <source>
        <dbReference type="ARBA" id="ARBA00067609"/>
    </source>
</evidence>
<accession>G7V6G5</accession>
<keyword evidence="5 9" id="KW-0143">Chaperone</keyword>
<feature type="repeat" description="CXXCXGXG motif" evidence="9">
    <location>
        <begin position="204"/>
        <end position="211"/>
    </location>
</feature>
<reference evidence="13 14" key="2">
    <citation type="journal article" date="2012" name="Stand. Genomic Sci.">
        <title>Genome sequence of the moderately thermophilic, amino-acid-degrading and sulfur-reducing bacterium Thermovirga lienii type strain (Cas60314(T)).</title>
        <authorList>
            <person name="Goker M."/>
            <person name="Saunders E."/>
            <person name="Lapidus A."/>
            <person name="Nolan M."/>
            <person name="Lucas S."/>
            <person name="Hammon N."/>
            <person name="Deshpande S."/>
            <person name="Cheng J.F."/>
            <person name="Han C."/>
            <person name="Tapia R."/>
            <person name="Goodwin L.A."/>
            <person name="Pitluck S."/>
            <person name="Liolios K."/>
            <person name="Mavromatis K."/>
            <person name="Pagani I."/>
            <person name="Ivanova N."/>
            <person name="Mikhailova N."/>
            <person name="Pati A."/>
            <person name="Chen A."/>
            <person name="Palaniappan K."/>
            <person name="Land M."/>
            <person name="Chang Y.J."/>
            <person name="Jeffries C.D."/>
            <person name="Brambilla E.M."/>
            <person name="Rohde M."/>
            <person name="Spring S."/>
            <person name="Detter J.C."/>
            <person name="Woyke T."/>
            <person name="Bristow J."/>
            <person name="Eisen J.A."/>
            <person name="Markowitz V."/>
            <person name="Hugenholtz P."/>
            <person name="Kyrpides N.C."/>
            <person name="Klenk H.P."/>
        </authorList>
    </citation>
    <scope>NUCLEOTIDE SEQUENCE [LARGE SCALE GENOMIC DNA]</scope>
    <source>
        <strain evidence="14">ATCC BAA-1197 / DSM 17291 / Cas60314</strain>
    </source>
</reference>
<reference evidence="14" key="1">
    <citation type="submission" date="2011-10" db="EMBL/GenBank/DDBJ databases">
        <title>The complete genome of chromosome of Thermovirga lienii DSM 17291.</title>
        <authorList>
            <consortium name="US DOE Joint Genome Institute (JGI-PGF)"/>
            <person name="Lucas S."/>
            <person name="Copeland A."/>
            <person name="Lapidus A."/>
            <person name="Glavina del Rio T."/>
            <person name="Dalin E."/>
            <person name="Tice H."/>
            <person name="Bruce D."/>
            <person name="Goodwin L."/>
            <person name="Pitluck S."/>
            <person name="Peters L."/>
            <person name="Mikhailova N."/>
            <person name="Saunders E."/>
            <person name="Kyrpides N."/>
            <person name="Mavromatis K."/>
            <person name="Ivanova N."/>
            <person name="Last F.I."/>
            <person name="Brettin T."/>
            <person name="Detter J.C."/>
            <person name="Han C."/>
            <person name="Larimer F."/>
            <person name="Land M."/>
            <person name="Hauser L."/>
            <person name="Markowitz V."/>
            <person name="Cheng J.-F."/>
            <person name="Hugenholtz P."/>
            <person name="Woyke T."/>
            <person name="Wu D."/>
            <person name="Spring S."/>
            <person name="Schroeder M."/>
            <person name="Brambilla E.-M."/>
            <person name="Klenk H.-P."/>
            <person name="Eisen J.A."/>
        </authorList>
    </citation>
    <scope>NUCLEOTIDE SEQUENCE [LARGE SCALE GENOMIC DNA]</scope>
    <source>
        <strain evidence="14">ATCC BAA-1197 / DSM 17291 / Cas60314</strain>
    </source>
</reference>
<comment type="function">
    <text evidence="6 9">Participates actively in the response to hyperosmotic and heat shock by preventing the aggregation of stress-denatured proteins and by disaggregating proteins, also in an autonomous, DnaK-independent fashion. Unfolded proteins bind initially to DnaJ; upon interaction with the DnaJ-bound protein, DnaK hydrolyzes its bound ATP, resulting in the formation of a stable complex. GrpE releases ADP from DnaK; ATP binding to DnaK triggers the release of the substrate protein, thus completing the reaction cycle. Several rounds of ATP-dependent interactions between DnaJ, DnaK and GrpE are required for fully efficient folding. Also involved, together with DnaK and GrpE, in the DNA replication of plasmids through activation of initiation proteins.</text>
</comment>
<dbReference type="EMBL" id="CP003096">
    <property type="protein sequence ID" value="AER67078.1"/>
    <property type="molecule type" value="Genomic_DNA"/>
</dbReference>
<comment type="cofactor">
    <cofactor evidence="9">
        <name>Zn(2+)</name>
        <dbReference type="ChEBI" id="CHEBI:29105"/>
    </cofactor>
    <text evidence="9">Binds 2 Zn(2+) ions per monomer.</text>
</comment>
<gene>
    <name evidence="9" type="primary">dnaJ</name>
    <name evidence="13" type="ordered locus">Tlie_1349</name>
</gene>
<dbReference type="GO" id="GO:0042026">
    <property type="term" value="P:protein refolding"/>
    <property type="evidence" value="ECO:0007669"/>
    <property type="project" value="TreeGrafter"/>
</dbReference>
<feature type="domain" description="J" evidence="11">
    <location>
        <begin position="9"/>
        <end position="74"/>
    </location>
</feature>
<dbReference type="InterPro" id="IPR008971">
    <property type="entry name" value="HSP40/DnaJ_pept-bd"/>
</dbReference>
<dbReference type="Pfam" id="PF00226">
    <property type="entry name" value="DnaJ"/>
    <property type="match status" value="1"/>
</dbReference>
<organism evidence="13 14">
    <name type="scientific">Thermovirga lienii (strain ATCC BAA-1197 / DSM 17291 / Cas60314)</name>
    <dbReference type="NCBI Taxonomy" id="580340"/>
    <lineage>
        <taxon>Bacteria</taxon>
        <taxon>Thermotogati</taxon>
        <taxon>Synergistota</taxon>
        <taxon>Synergistia</taxon>
        <taxon>Synergistales</taxon>
        <taxon>Thermovirgaceae</taxon>
        <taxon>Thermovirga</taxon>
    </lineage>
</organism>
<feature type="repeat" description="CXXCXGXG motif" evidence="9">
    <location>
        <begin position="147"/>
        <end position="154"/>
    </location>
</feature>
<dbReference type="PROSITE" id="PS50076">
    <property type="entry name" value="DNAJ_2"/>
    <property type="match status" value="1"/>
</dbReference>
<dbReference type="CDD" id="cd10747">
    <property type="entry name" value="DnaJ_C"/>
    <property type="match status" value="1"/>
</dbReference>
<proteinExistence type="inferred from homology"/>
<comment type="domain">
    <text evidence="9">The J domain is necessary and sufficient to stimulate DnaK ATPase activity. Zinc center 1 plays an important role in the autonomous, DnaK-independent chaperone activity of DnaJ. Zinc center 2 is essential for interaction with DnaK and for DnaJ activity.</text>
</comment>
<dbReference type="KEGG" id="tli:Tlie_1349"/>
<dbReference type="PROSITE" id="PS51188">
    <property type="entry name" value="ZF_CR"/>
    <property type="match status" value="1"/>
</dbReference>
<feature type="binding site" evidence="9">
    <location>
        <position position="190"/>
    </location>
    <ligand>
        <name>Zn(2+)</name>
        <dbReference type="ChEBI" id="CHEBI:29105"/>
        <label>2</label>
    </ligand>
</feature>
<dbReference type="GO" id="GO:0008270">
    <property type="term" value="F:zinc ion binding"/>
    <property type="evidence" value="ECO:0007669"/>
    <property type="project" value="UniProtKB-UniRule"/>
</dbReference>
<dbReference type="InterPro" id="IPR012724">
    <property type="entry name" value="DnaJ"/>
</dbReference>
<dbReference type="GO" id="GO:0051082">
    <property type="term" value="F:unfolded protein binding"/>
    <property type="evidence" value="ECO:0007669"/>
    <property type="project" value="UniProtKB-UniRule"/>
</dbReference>
<evidence type="ECO:0000313" key="14">
    <source>
        <dbReference type="Proteomes" id="UP000005868"/>
    </source>
</evidence>
<feature type="domain" description="CR-type" evidence="12">
    <location>
        <begin position="134"/>
        <end position="216"/>
    </location>
</feature>
<dbReference type="InterPro" id="IPR036869">
    <property type="entry name" value="J_dom_sf"/>
</dbReference>
<dbReference type="OrthoDB" id="9779889at2"/>
<dbReference type="PROSITE" id="PS00636">
    <property type="entry name" value="DNAJ_1"/>
    <property type="match status" value="1"/>
</dbReference>
<dbReference type="HAMAP" id="MF_01152">
    <property type="entry name" value="DnaJ"/>
    <property type="match status" value="1"/>
</dbReference>
<dbReference type="PANTHER" id="PTHR43096">
    <property type="entry name" value="DNAJ HOMOLOG 1, MITOCHONDRIAL-RELATED"/>
    <property type="match status" value="1"/>
</dbReference>
<feature type="binding site" evidence="9">
    <location>
        <position position="207"/>
    </location>
    <ligand>
        <name>Zn(2+)</name>
        <dbReference type="ChEBI" id="CHEBI:29105"/>
        <label>1</label>
    </ligand>
</feature>
<feature type="zinc finger region" description="CR-type" evidence="10">
    <location>
        <begin position="134"/>
        <end position="216"/>
    </location>
</feature>
<dbReference type="Pfam" id="PF00684">
    <property type="entry name" value="DnaJ_CXXCXGXG"/>
    <property type="match status" value="1"/>
</dbReference>
<feature type="binding site" evidence="9">
    <location>
        <position position="193"/>
    </location>
    <ligand>
        <name>Zn(2+)</name>
        <dbReference type="ChEBI" id="CHEBI:29105"/>
        <label>2</label>
    </ligand>
</feature>
<dbReference type="NCBIfam" id="TIGR02349">
    <property type="entry name" value="DnaJ_bact"/>
    <property type="match status" value="1"/>
</dbReference>
<dbReference type="PANTHER" id="PTHR43096:SF52">
    <property type="entry name" value="DNAJ HOMOLOG 1, MITOCHONDRIAL-RELATED"/>
    <property type="match status" value="1"/>
</dbReference>
<evidence type="ECO:0000256" key="2">
    <source>
        <dbReference type="ARBA" id="ARBA00022737"/>
    </source>
</evidence>
<evidence type="ECO:0000256" key="9">
    <source>
        <dbReference type="HAMAP-Rule" id="MF_01152"/>
    </source>
</evidence>
<dbReference type="InterPro" id="IPR001623">
    <property type="entry name" value="DnaJ_domain"/>
</dbReference>
<evidence type="ECO:0000313" key="13">
    <source>
        <dbReference type="EMBL" id="AER67078.1"/>
    </source>
</evidence>
<protein>
    <recommendedName>
        <fullName evidence="8 9">Chaperone protein DnaJ</fullName>
    </recommendedName>
</protein>
<evidence type="ECO:0000259" key="12">
    <source>
        <dbReference type="PROSITE" id="PS51188"/>
    </source>
</evidence>
<dbReference type="GO" id="GO:0005524">
    <property type="term" value="F:ATP binding"/>
    <property type="evidence" value="ECO:0007669"/>
    <property type="project" value="InterPro"/>
</dbReference>
<dbReference type="SUPFAM" id="SSF49493">
    <property type="entry name" value="HSP40/DnaJ peptide-binding domain"/>
    <property type="match status" value="2"/>
</dbReference>
<dbReference type="HOGENOM" id="CLU_017633_0_7_0"/>
<dbReference type="CDD" id="cd06257">
    <property type="entry name" value="DnaJ"/>
    <property type="match status" value="1"/>
</dbReference>
<keyword evidence="3 9" id="KW-0863">Zinc-finger</keyword>
<keyword evidence="1 9" id="KW-0479">Metal-binding</keyword>
<comment type="subcellular location">
    <subcellularLocation>
        <location evidence="9">Cytoplasm</location>
    </subcellularLocation>
</comment>
<dbReference type="Pfam" id="PF01556">
    <property type="entry name" value="DnaJ_C"/>
    <property type="match status" value="1"/>
</dbReference>
<dbReference type="GO" id="GO:0006260">
    <property type="term" value="P:DNA replication"/>
    <property type="evidence" value="ECO:0007669"/>
    <property type="project" value="UniProtKB-KW"/>
</dbReference>
<dbReference type="InterPro" id="IPR001305">
    <property type="entry name" value="HSP_DnaJ_Cys-rich_dom"/>
</dbReference>
<dbReference type="eggNOG" id="COG0484">
    <property type="taxonomic scope" value="Bacteria"/>
</dbReference>
<dbReference type="InterPro" id="IPR002939">
    <property type="entry name" value="DnaJ_C"/>
</dbReference>
<feature type="binding site" evidence="9">
    <location>
        <position position="147"/>
    </location>
    <ligand>
        <name>Zn(2+)</name>
        <dbReference type="ChEBI" id="CHEBI:29105"/>
        <label>1</label>
    </ligand>
</feature>
<dbReference type="Gene3D" id="2.60.260.20">
    <property type="entry name" value="Urease metallochaperone UreE, N-terminal domain"/>
    <property type="match status" value="2"/>
</dbReference>
<evidence type="ECO:0000256" key="10">
    <source>
        <dbReference type="PROSITE-ProRule" id="PRU00546"/>
    </source>
</evidence>
<keyword evidence="9" id="KW-0346">Stress response</keyword>
<evidence type="ECO:0000256" key="6">
    <source>
        <dbReference type="ARBA" id="ARBA00053423"/>
    </source>
</evidence>
<feature type="binding site" evidence="9">
    <location>
        <position position="164"/>
    </location>
    <ligand>
        <name>Zn(2+)</name>
        <dbReference type="ChEBI" id="CHEBI:29105"/>
        <label>2</label>
    </ligand>
</feature>
<dbReference type="SMART" id="SM00271">
    <property type="entry name" value="DnaJ"/>
    <property type="match status" value="1"/>
</dbReference>
<evidence type="ECO:0000256" key="1">
    <source>
        <dbReference type="ARBA" id="ARBA00022723"/>
    </source>
</evidence>
<dbReference type="Gene3D" id="1.10.287.110">
    <property type="entry name" value="DnaJ domain"/>
    <property type="match status" value="1"/>
</dbReference>
<evidence type="ECO:0000256" key="5">
    <source>
        <dbReference type="ARBA" id="ARBA00023186"/>
    </source>
</evidence>
<feature type="repeat" description="CXXCXGXG motif" evidence="9">
    <location>
        <begin position="190"/>
        <end position="197"/>
    </location>
</feature>
<keyword evidence="9" id="KW-0235">DNA replication</keyword>
<evidence type="ECO:0000259" key="11">
    <source>
        <dbReference type="PROSITE" id="PS50076"/>
    </source>
</evidence>
<feature type="binding site" evidence="9">
    <location>
        <position position="204"/>
    </location>
    <ligand>
        <name>Zn(2+)</name>
        <dbReference type="ChEBI" id="CHEBI:29105"/>
        <label>1</label>
    </ligand>
</feature>
<dbReference type="NCBIfam" id="NF008035">
    <property type="entry name" value="PRK10767.1"/>
    <property type="match status" value="1"/>
</dbReference>
<dbReference type="Gene3D" id="2.10.230.10">
    <property type="entry name" value="Heat shock protein DnaJ, cysteine-rich domain"/>
    <property type="match status" value="1"/>
</dbReference>
<dbReference type="InterPro" id="IPR018253">
    <property type="entry name" value="DnaJ_domain_CS"/>
</dbReference>
<keyword evidence="2 9" id="KW-0677">Repeat</keyword>
<dbReference type="STRING" id="580340.Tlie_1349"/>
<dbReference type="GO" id="GO:0009408">
    <property type="term" value="P:response to heat"/>
    <property type="evidence" value="ECO:0007669"/>
    <property type="project" value="InterPro"/>
</dbReference>
<comment type="similarity">
    <text evidence="7 9">Belongs to the DnaJ family.</text>
</comment>
<dbReference type="CDD" id="cd10719">
    <property type="entry name" value="DnaJ_zf"/>
    <property type="match status" value="1"/>
</dbReference>
<dbReference type="GO" id="GO:0005737">
    <property type="term" value="C:cytoplasm"/>
    <property type="evidence" value="ECO:0007669"/>
    <property type="project" value="UniProtKB-SubCell"/>
</dbReference>
<evidence type="ECO:0000256" key="3">
    <source>
        <dbReference type="ARBA" id="ARBA00022771"/>
    </source>
</evidence>
<dbReference type="AlphaFoldDB" id="G7V6G5"/>
<feature type="binding site" evidence="9">
    <location>
        <position position="150"/>
    </location>
    <ligand>
        <name>Zn(2+)</name>
        <dbReference type="ChEBI" id="CHEBI:29105"/>
        <label>1</label>
    </ligand>
</feature>
<dbReference type="Proteomes" id="UP000005868">
    <property type="component" value="Chromosome"/>
</dbReference>
<keyword evidence="14" id="KW-1185">Reference proteome</keyword>
<evidence type="ECO:0000256" key="7">
    <source>
        <dbReference type="ARBA" id="ARBA00061004"/>
    </source>
</evidence>
<feature type="repeat" description="CXXCXGXG motif" evidence="9">
    <location>
        <begin position="164"/>
        <end position="171"/>
    </location>
</feature>
<dbReference type="FunFam" id="2.10.230.10:FF:000002">
    <property type="entry name" value="Molecular chaperone DnaJ"/>
    <property type="match status" value="1"/>
</dbReference>
<dbReference type="FunFam" id="2.60.260.20:FF:000005">
    <property type="entry name" value="Chaperone protein dnaJ 1, mitochondrial"/>
    <property type="match status" value="1"/>
</dbReference>
<keyword evidence="9" id="KW-0963">Cytoplasm</keyword>
<dbReference type="FunFam" id="1.10.287.110:FF:000034">
    <property type="entry name" value="Chaperone protein DnaJ"/>
    <property type="match status" value="1"/>
</dbReference>
<dbReference type="SUPFAM" id="SSF46565">
    <property type="entry name" value="Chaperone J-domain"/>
    <property type="match status" value="1"/>
</dbReference>